<keyword evidence="1" id="KW-0812">Transmembrane</keyword>
<reference evidence="2" key="1">
    <citation type="journal article" date="2011" name="PLoS Biol.">
        <title>Gene gain and loss during evolution of obligate parasitism in the white rust pathogen of Arabidopsis thaliana.</title>
        <authorList>
            <person name="Kemen E."/>
            <person name="Gardiner A."/>
            <person name="Schultz-Larsen T."/>
            <person name="Kemen A.C."/>
            <person name="Balmuth A.L."/>
            <person name="Robert-Seilaniantz A."/>
            <person name="Bailey K."/>
            <person name="Holub E."/>
            <person name="Studholme D.J."/>
            <person name="Maclean D."/>
            <person name="Jones J.D."/>
        </authorList>
    </citation>
    <scope>NUCLEOTIDE SEQUENCE</scope>
</reference>
<protein>
    <submittedName>
        <fullName evidence="2">AlNc14C19G1976 protein</fullName>
    </submittedName>
</protein>
<evidence type="ECO:0000256" key="1">
    <source>
        <dbReference type="SAM" id="Phobius"/>
    </source>
</evidence>
<name>F0W505_9STRA</name>
<feature type="transmembrane region" description="Helical" evidence="1">
    <location>
        <begin position="21"/>
        <end position="43"/>
    </location>
</feature>
<reference evidence="2" key="2">
    <citation type="submission" date="2011-02" db="EMBL/GenBank/DDBJ databases">
        <authorList>
            <person name="MacLean D."/>
        </authorList>
    </citation>
    <scope>NUCLEOTIDE SEQUENCE</scope>
</reference>
<proteinExistence type="predicted"/>
<keyword evidence="1" id="KW-1133">Transmembrane helix</keyword>
<evidence type="ECO:0000313" key="2">
    <source>
        <dbReference type="EMBL" id="CCA16196.1"/>
    </source>
</evidence>
<dbReference type="AlphaFoldDB" id="F0W505"/>
<accession>F0W505</accession>
<gene>
    <name evidence="2" type="primary">AlNc14C19G1976</name>
    <name evidence="2" type="ORF">ALNC14_023390</name>
</gene>
<sequence length="107" mass="12736">MKGRSDTTQTRSSLQNREYDNFQQISTLMQLCFCLIFAFYLYYTTAGVAETTELLTEIRGAYDEKLISTTEWIRNNVCANNCRVEFRQRPHIKIDFVRRRVRYICCP</sequence>
<dbReference type="EMBL" id="FR824064">
    <property type="protein sequence ID" value="CCA16196.1"/>
    <property type="molecule type" value="Genomic_DNA"/>
</dbReference>
<dbReference type="HOGENOM" id="CLU_2214871_0_0_1"/>
<keyword evidence="1" id="KW-0472">Membrane</keyword>
<organism evidence="2">
    <name type="scientific">Albugo laibachii Nc14</name>
    <dbReference type="NCBI Taxonomy" id="890382"/>
    <lineage>
        <taxon>Eukaryota</taxon>
        <taxon>Sar</taxon>
        <taxon>Stramenopiles</taxon>
        <taxon>Oomycota</taxon>
        <taxon>Peronosporomycetes</taxon>
        <taxon>Albuginales</taxon>
        <taxon>Albuginaceae</taxon>
        <taxon>Albugo</taxon>
    </lineage>
</organism>